<keyword evidence="1 6" id="KW-0963">Cytoplasm</keyword>
<dbReference type="EC" id="2.1.1.264" evidence="6"/>
<dbReference type="GO" id="GO:0070043">
    <property type="term" value="F:rRNA (guanine-N7-)-methyltransferase activity"/>
    <property type="evidence" value="ECO:0007669"/>
    <property type="project" value="UniProtKB-UniRule"/>
</dbReference>
<dbReference type="GO" id="GO:0005737">
    <property type="term" value="C:cytoplasm"/>
    <property type="evidence" value="ECO:0007669"/>
    <property type="project" value="UniProtKB-SubCell"/>
</dbReference>
<dbReference type="InterPro" id="IPR019614">
    <property type="entry name" value="SAM-dep_methyl-trfase"/>
</dbReference>
<comment type="caution">
    <text evidence="7">The sequence shown here is derived from an EMBL/GenBank/DDBJ whole genome shotgun (WGS) entry which is preliminary data.</text>
</comment>
<proteinExistence type="inferred from homology"/>
<keyword evidence="4 6" id="KW-0808">Transferase</keyword>
<dbReference type="Pfam" id="PF22020">
    <property type="entry name" value="RlmL_1st"/>
    <property type="match status" value="1"/>
</dbReference>
<dbReference type="GO" id="GO:0003723">
    <property type="term" value="F:RNA binding"/>
    <property type="evidence" value="ECO:0007669"/>
    <property type="project" value="UniProtKB-UniRule"/>
</dbReference>
<dbReference type="eggNOG" id="COG0116">
    <property type="taxonomic scope" value="Bacteria"/>
</dbReference>
<dbReference type="EC" id="2.1.1.173" evidence="6"/>
<accession>F3L180</accession>
<dbReference type="PROSITE" id="PS51165">
    <property type="entry name" value="THUMP"/>
    <property type="match status" value="1"/>
</dbReference>
<dbReference type="PROSITE" id="PS00092">
    <property type="entry name" value="N6_MTASE"/>
    <property type="match status" value="1"/>
</dbReference>
<reference evidence="7 8" key="1">
    <citation type="journal article" date="2011" name="J. Bacteriol.">
        <title>Genome sequence of strain IMCC3088, a proteorhodopsin-containing marine bacterium belonging to the OM60/NOR5 clade.</title>
        <authorList>
            <person name="Jang Y."/>
            <person name="Oh H.M."/>
            <person name="Kang I."/>
            <person name="Lee K."/>
            <person name="Yang S.J."/>
            <person name="Cho J.C."/>
        </authorList>
    </citation>
    <scope>NUCLEOTIDE SEQUENCE [LARGE SCALE GENOMIC DNA]</scope>
    <source>
        <strain evidence="7 8">IMCC3088</strain>
    </source>
</reference>
<dbReference type="RefSeq" id="WP_009575492.1">
    <property type="nucleotide sequence ID" value="NZ_AEIG01000027.1"/>
</dbReference>
<protein>
    <recommendedName>
        <fullName evidence="6">Ribosomal RNA large subunit methyltransferase K/L</fullName>
    </recommendedName>
    <domain>
        <recommendedName>
            <fullName evidence="6">23S rRNA m2G2445 methyltransferase</fullName>
            <ecNumber evidence="6">2.1.1.173</ecNumber>
        </recommendedName>
        <alternativeName>
            <fullName evidence="6">rRNA (guanine-N(2)-)-methyltransferase RlmL</fullName>
        </alternativeName>
    </domain>
    <domain>
        <recommendedName>
            <fullName evidence="6">23S rRNA m7G2069 methyltransferase</fullName>
            <ecNumber evidence="6">2.1.1.264</ecNumber>
        </recommendedName>
        <alternativeName>
            <fullName evidence="6">rRNA (guanine-N(7)-)-methyltransferase RlmK</fullName>
        </alternativeName>
    </domain>
</protein>
<keyword evidence="5 6" id="KW-0949">S-adenosyl-L-methionine</keyword>
<evidence type="ECO:0000256" key="5">
    <source>
        <dbReference type="ARBA" id="ARBA00022691"/>
    </source>
</evidence>
<dbReference type="Pfam" id="PF10672">
    <property type="entry name" value="Methyltrans_SAM"/>
    <property type="match status" value="1"/>
</dbReference>
<keyword evidence="2 6" id="KW-0698">rRNA processing</keyword>
<evidence type="ECO:0000256" key="6">
    <source>
        <dbReference type="HAMAP-Rule" id="MF_01858"/>
    </source>
</evidence>
<keyword evidence="3 6" id="KW-0489">Methyltransferase</keyword>
<dbReference type="PANTHER" id="PTHR47313:SF1">
    <property type="entry name" value="RIBOSOMAL RNA LARGE SUBUNIT METHYLTRANSFERASE K_L"/>
    <property type="match status" value="1"/>
</dbReference>
<dbReference type="CDD" id="cd02440">
    <property type="entry name" value="AdoMet_MTases"/>
    <property type="match status" value="1"/>
</dbReference>
<keyword evidence="8" id="KW-1185">Reference proteome</keyword>
<organism evidence="7 8">
    <name type="scientific">Aequoribacter fuscus</name>
    <dbReference type="NCBI Taxonomy" id="2518989"/>
    <lineage>
        <taxon>Bacteria</taxon>
        <taxon>Pseudomonadati</taxon>
        <taxon>Pseudomonadota</taxon>
        <taxon>Gammaproteobacteria</taxon>
        <taxon>Cellvibrionales</taxon>
        <taxon>Halieaceae</taxon>
        <taxon>Aequoribacter</taxon>
    </lineage>
</organism>
<dbReference type="OrthoDB" id="9809404at2"/>
<evidence type="ECO:0000256" key="1">
    <source>
        <dbReference type="ARBA" id="ARBA00022490"/>
    </source>
</evidence>
<dbReference type="CDD" id="cd11715">
    <property type="entry name" value="THUMP_AdoMetMT"/>
    <property type="match status" value="1"/>
</dbReference>
<comment type="function">
    <text evidence="6">Specifically methylates the guanine in position 2445 (m2G2445) and the guanine in position 2069 (m7G2069) of 23S rRNA.</text>
</comment>
<dbReference type="InterPro" id="IPR002052">
    <property type="entry name" value="DNA_methylase_N6_adenine_CS"/>
</dbReference>
<dbReference type="Gene3D" id="3.40.50.150">
    <property type="entry name" value="Vaccinia Virus protein VP39"/>
    <property type="match status" value="2"/>
</dbReference>
<dbReference type="SUPFAM" id="SSF53335">
    <property type="entry name" value="S-adenosyl-L-methionine-dependent methyltransferases"/>
    <property type="match status" value="2"/>
</dbReference>
<comment type="catalytic activity">
    <reaction evidence="6">
        <text>guanosine(2069) in 23S rRNA + S-adenosyl-L-methionine = N(2)-methylguanosine(2069) in 23S rRNA + S-adenosyl-L-homocysteine + H(+)</text>
        <dbReference type="Rhea" id="RHEA:43772"/>
        <dbReference type="Rhea" id="RHEA-COMP:10688"/>
        <dbReference type="Rhea" id="RHEA-COMP:10689"/>
        <dbReference type="ChEBI" id="CHEBI:15378"/>
        <dbReference type="ChEBI" id="CHEBI:57856"/>
        <dbReference type="ChEBI" id="CHEBI:59789"/>
        <dbReference type="ChEBI" id="CHEBI:74269"/>
        <dbReference type="ChEBI" id="CHEBI:74481"/>
        <dbReference type="EC" id="2.1.1.264"/>
    </reaction>
</comment>
<dbReference type="NCBIfam" id="NF008748">
    <property type="entry name" value="PRK11783.1"/>
    <property type="match status" value="1"/>
</dbReference>
<comment type="subcellular location">
    <subcellularLocation>
        <location evidence="6">Cytoplasm</location>
    </subcellularLocation>
</comment>
<sequence length="743" mass="83048">MYTPEKSANTPLEWFVSCAKGLEPVLAAEIQSLGGENTREVVAGVYAEAPQVFGLRMVLWSRVANRVIRLLGEFPVKTADELYEQLVQQDWQAWIRPNQSMSVDFHGTNDFLRNTQFSAQKVKDAIVDRLSTTLGARPNVDRKSPDIRFNCHLKPQGLSIGIDYGDGSLHWRGYRTRSGAAPLKETLAAAILMRAGWPKLVEEQGALVDPMCGTGTLLIEGAMMAADIAPGLRRKRCGFERLPDFIPEQWRILKSEAEKRAAAGKQRLQDIEIRGYDADARAVRAAEENIEALGLSDYVRVSVKPLAKLAKPTHRPLNKGLVVCNPPYGERLGEAAALRYLYNQLGERASREFAGWELAVLAGEVAQSKAVGLRSHKQYVLYNGALPVHLALFSLTDDNRWKDLGAAQQNSHQTEENVASGIEVSEGTLTAGGQMFLNRIRKNRKRLKGWLKQTQTQCYRLYDADMPEYSVAVDVYDGKLHLAEYQAPKHVDEDAAIARLEDAIHALCVEFNVAPSQISVKQRRRQRGQSQYEKHSSQGQKHVVREGKAKLLVNLQDYLDTGLFLDHRPMRTRIAAEAKGKRFLNLFCYTGTASIHAALGGAKRTVSVDLSNTYTAWYRENLALNGLAEATNAIVRSDVSAWLGTTKERFDLILLDPPSFSNSKKTDQSFDVQRDQVSLVQAAMAVLEPSGVLYFSNNRRGFKLDDTLAEAYEVRDISAQTLDPDFERNPKIHQAWMLRHRGS</sequence>
<dbReference type="InterPro" id="IPR029063">
    <property type="entry name" value="SAM-dependent_MTases_sf"/>
</dbReference>
<evidence type="ECO:0000256" key="3">
    <source>
        <dbReference type="ARBA" id="ARBA00022603"/>
    </source>
</evidence>
<name>F3L180_9GAMM</name>
<dbReference type="AlphaFoldDB" id="F3L180"/>
<evidence type="ECO:0000313" key="7">
    <source>
        <dbReference type="EMBL" id="EGG29906.1"/>
    </source>
</evidence>
<dbReference type="Gene3D" id="3.30.750.80">
    <property type="entry name" value="RNA methyltransferase domain (HRMD) like"/>
    <property type="match status" value="1"/>
</dbReference>
<dbReference type="Pfam" id="PF02926">
    <property type="entry name" value="THUMP"/>
    <property type="match status" value="1"/>
</dbReference>
<dbReference type="PANTHER" id="PTHR47313">
    <property type="entry name" value="RIBOSOMAL RNA LARGE SUBUNIT METHYLTRANSFERASE K/L"/>
    <property type="match status" value="1"/>
</dbReference>
<dbReference type="InterPro" id="IPR004114">
    <property type="entry name" value="THUMP_dom"/>
</dbReference>
<dbReference type="InterPro" id="IPR054170">
    <property type="entry name" value="RlmL_1st"/>
</dbReference>
<dbReference type="GO" id="GO:0052915">
    <property type="term" value="F:23S rRNA (guanine(2445)-N(2))-methyltransferase activity"/>
    <property type="evidence" value="ECO:0007669"/>
    <property type="project" value="UniProtKB-UniRule"/>
</dbReference>
<dbReference type="InterPro" id="IPR017244">
    <property type="entry name" value="23SrRNA_methyltr_KL"/>
</dbReference>
<gene>
    <name evidence="6" type="primary">rlmL</name>
    <name evidence="7" type="ORF">IMCC3088_1194</name>
</gene>
<comment type="similarity">
    <text evidence="6">Belongs to the methyltransferase superfamily. RlmKL family.</text>
</comment>
<dbReference type="Gene3D" id="3.30.2130.30">
    <property type="match status" value="1"/>
</dbReference>
<dbReference type="Pfam" id="PF01170">
    <property type="entry name" value="UPF0020"/>
    <property type="match status" value="1"/>
</dbReference>
<dbReference type="InterPro" id="IPR053943">
    <property type="entry name" value="RlmKL-like_Mtase_CS"/>
</dbReference>
<evidence type="ECO:0000256" key="2">
    <source>
        <dbReference type="ARBA" id="ARBA00022552"/>
    </source>
</evidence>
<dbReference type="PROSITE" id="PS01261">
    <property type="entry name" value="UPF0020"/>
    <property type="match status" value="1"/>
</dbReference>
<dbReference type="EMBL" id="AEIG01000027">
    <property type="protein sequence ID" value="EGG29906.1"/>
    <property type="molecule type" value="Genomic_DNA"/>
</dbReference>
<dbReference type="InterPro" id="IPR000241">
    <property type="entry name" value="RlmKL-like_Mtase"/>
</dbReference>
<dbReference type="PIRSF" id="PIRSF037618">
    <property type="entry name" value="RNA_Mtase_bacteria_prd"/>
    <property type="match status" value="1"/>
</dbReference>
<comment type="catalytic activity">
    <reaction evidence="6">
        <text>guanosine(2445) in 23S rRNA + S-adenosyl-L-methionine = N(2)-methylguanosine(2445) in 23S rRNA + S-adenosyl-L-homocysteine + H(+)</text>
        <dbReference type="Rhea" id="RHEA:42740"/>
        <dbReference type="Rhea" id="RHEA-COMP:10215"/>
        <dbReference type="Rhea" id="RHEA-COMP:10216"/>
        <dbReference type="ChEBI" id="CHEBI:15378"/>
        <dbReference type="ChEBI" id="CHEBI:57856"/>
        <dbReference type="ChEBI" id="CHEBI:59789"/>
        <dbReference type="ChEBI" id="CHEBI:74269"/>
        <dbReference type="ChEBI" id="CHEBI:74481"/>
        <dbReference type="EC" id="2.1.1.173"/>
    </reaction>
</comment>
<evidence type="ECO:0000313" key="8">
    <source>
        <dbReference type="Proteomes" id="UP000005615"/>
    </source>
</evidence>
<dbReference type="eggNOG" id="COG1092">
    <property type="taxonomic scope" value="Bacteria"/>
</dbReference>
<dbReference type="STRING" id="2518989.IMCC3088_1194"/>
<dbReference type="HAMAP" id="MF_01858">
    <property type="entry name" value="23SrRNA_methyltr_KL"/>
    <property type="match status" value="1"/>
</dbReference>
<dbReference type="Proteomes" id="UP000005615">
    <property type="component" value="Unassembled WGS sequence"/>
</dbReference>
<dbReference type="SMART" id="SM00981">
    <property type="entry name" value="THUMP"/>
    <property type="match status" value="1"/>
</dbReference>
<evidence type="ECO:0000256" key="4">
    <source>
        <dbReference type="ARBA" id="ARBA00022679"/>
    </source>
</evidence>